<sequence length="145" mass="16031">MAEVALDPVPGPFTPVVWSLAGVKQHIFKPVRAQRGLLGAEGILFQSINIYGARERKKDNFLSALNQQDVICSSTLRLPARVNKPGEQFTGPLQTEDFMDLRTAQHASPGTKCHEAFREQHFLLKDVSLTNQSPPSKGKRHGAML</sequence>
<dbReference type="AlphaFoldDB" id="A0A4Z2EUH0"/>
<evidence type="ECO:0000313" key="1">
    <source>
        <dbReference type="EMBL" id="TNN32413.1"/>
    </source>
</evidence>
<gene>
    <name evidence="1" type="ORF">EYF80_057429</name>
</gene>
<accession>A0A4Z2EUH0</accession>
<dbReference type="EMBL" id="SRLO01002712">
    <property type="protein sequence ID" value="TNN32413.1"/>
    <property type="molecule type" value="Genomic_DNA"/>
</dbReference>
<proteinExistence type="predicted"/>
<evidence type="ECO:0000313" key="2">
    <source>
        <dbReference type="Proteomes" id="UP000314294"/>
    </source>
</evidence>
<comment type="caution">
    <text evidence="1">The sequence shown here is derived from an EMBL/GenBank/DDBJ whole genome shotgun (WGS) entry which is preliminary data.</text>
</comment>
<keyword evidence="2" id="KW-1185">Reference proteome</keyword>
<protein>
    <submittedName>
        <fullName evidence="1">Uncharacterized protein</fullName>
    </submittedName>
</protein>
<organism evidence="1 2">
    <name type="scientific">Liparis tanakae</name>
    <name type="common">Tanaka's snailfish</name>
    <dbReference type="NCBI Taxonomy" id="230148"/>
    <lineage>
        <taxon>Eukaryota</taxon>
        <taxon>Metazoa</taxon>
        <taxon>Chordata</taxon>
        <taxon>Craniata</taxon>
        <taxon>Vertebrata</taxon>
        <taxon>Euteleostomi</taxon>
        <taxon>Actinopterygii</taxon>
        <taxon>Neopterygii</taxon>
        <taxon>Teleostei</taxon>
        <taxon>Neoteleostei</taxon>
        <taxon>Acanthomorphata</taxon>
        <taxon>Eupercaria</taxon>
        <taxon>Perciformes</taxon>
        <taxon>Cottioidei</taxon>
        <taxon>Cottales</taxon>
        <taxon>Liparidae</taxon>
        <taxon>Liparis</taxon>
    </lineage>
</organism>
<reference evidence="1 2" key="1">
    <citation type="submission" date="2019-03" db="EMBL/GenBank/DDBJ databases">
        <title>First draft genome of Liparis tanakae, snailfish: a comprehensive survey of snailfish specific genes.</title>
        <authorList>
            <person name="Kim W."/>
            <person name="Song I."/>
            <person name="Jeong J.-H."/>
            <person name="Kim D."/>
            <person name="Kim S."/>
            <person name="Ryu S."/>
            <person name="Song J.Y."/>
            <person name="Lee S.K."/>
        </authorList>
    </citation>
    <scope>NUCLEOTIDE SEQUENCE [LARGE SCALE GENOMIC DNA]</scope>
    <source>
        <tissue evidence="1">Muscle</tissue>
    </source>
</reference>
<dbReference type="Proteomes" id="UP000314294">
    <property type="component" value="Unassembled WGS sequence"/>
</dbReference>
<name>A0A4Z2EUH0_9TELE</name>